<evidence type="ECO:0000313" key="1">
    <source>
        <dbReference type="EMBL" id="GFS12282.1"/>
    </source>
</evidence>
<accession>A0AAV4IU86</accession>
<keyword evidence="2" id="KW-1185">Reference proteome</keyword>
<dbReference type="EMBL" id="BMAT01002707">
    <property type="protein sequence ID" value="GFS12282.1"/>
    <property type="molecule type" value="Genomic_DNA"/>
</dbReference>
<gene>
    <name evidence="1" type="ORF">ElyMa_001368200</name>
</gene>
<organism evidence="1 2">
    <name type="scientific">Elysia marginata</name>
    <dbReference type="NCBI Taxonomy" id="1093978"/>
    <lineage>
        <taxon>Eukaryota</taxon>
        <taxon>Metazoa</taxon>
        <taxon>Spiralia</taxon>
        <taxon>Lophotrochozoa</taxon>
        <taxon>Mollusca</taxon>
        <taxon>Gastropoda</taxon>
        <taxon>Heterobranchia</taxon>
        <taxon>Euthyneura</taxon>
        <taxon>Panpulmonata</taxon>
        <taxon>Sacoglossa</taxon>
        <taxon>Placobranchoidea</taxon>
        <taxon>Plakobranchidae</taxon>
        <taxon>Elysia</taxon>
    </lineage>
</organism>
<evidence type="ECO:0000313" key="2">
    <source>
        <dbReference type="Proteomes" id="UP000762676"/>
    </source>
</evidence>
<proteinExistence type="predicted"/>
<sequence>MLPRSLHPPKLMNGTRCLMVSCGRNVVGVKSQLVLTQENDTLSHSSLSVPKKTVPSPTLLCHDDKQNSGLIPQNSWFTSPSTNLHLLMHGMLYDALSRDQK</sequence>
<dbReference type="Proteomes" id="UP000762676">
    <property type="component" value="Unassembled WGS sequence"/>
</dbReference>
<reference evidence="1 2" key="1">
    <citation type="journal article" date="2021" name="Elife">
        <title>Chloroplast acquisition without the gene transfer in kleptoplastic sea slugs, Plakobranchus ocellatus.</title>
        <authorList>
            <person name="Maeda T."/>
            <person name="Takahashi S."/>
            <person name="Yoshida T."/>
            <person name="Shimamura S."/>
            <person name="Takaki Y."/>
            <person name="Nagai Y."/>
            <person name="Toyoda A."/>
            <person name="Suzuki Y."/>
            <person name="Arimoto A."/>
            <person name="Ishii H."/>
            <person name="Satoh N."/>
            <person name="Nishiyama T."/>
            <person name="Hasebe M."/>
            <person name="Maruyama T."/>
            <person name="Minagawa J."/>
            <person name="Obokata J."/>
            <person name="Shigenobu S."/>
        </authorList>
    </citation>
    <scope>NUCLEOTIDE SEQUENCE [LARGE SCALE GENOMIC DNA]</scope>
</reference>
<dbReference type="AlphaFoldDB" id="A0AAV4IU86"/>
<protein>
    <submittedName>
        <fullName evidence="1">Uncharacterized protein</fullName>
    </submittedName>
</protein>
<comment type="caution">
    <text evidence="1">The sequence shown here is derived from an EMBL/GenBank/DDBJ whole genome shotgun (WGS) entry which is preliminary data.</text>
</comment>
<name>A0AAV4IU86_9GAST</name>